<dbReference type="PANTHER" id="PTHR15435">
    <property type="entry name" value="KICSTOR COMPLEX PROTEIN KAPTIN"/>
    <property type="match status" value="1"/>
</dbReference>
<dbReference type="PANTHER" id="PTHR15435:SF2">
    <property type="entry name" value="KICSTOR COMPLEX PROTEIN KAPTIN"/>
    <property type="match status" value="1"/>
</dbReference>
<proteinExistence type="predicted"/>
<reference evidence="2 3" key="2">
    <citation type="submission" date="2019-01" db="EMBL/GenBank/DDBJ databases">
        <title>The decoding of complex shrimp genome reveals the adaptation for benthos swimmer, frequently molting mechanism and breeding impact on genome.</title>
        <authorList>
            <person name="Sun Y."/>
            <person name="Gao Y."/>
            <person name="Yu Y."/>
        </authorList>
    </citation>
    <scope>NUCLEOTIDE SEQUENCE [LARGE SCALE GENOMIC DNA]</scope>
    <source>
        <tissue evidence="2">Muscle</tissue>
    </source>
</reference>
<dbReference type="InterPro" id="IPR029982">
    <property type="entry name" value="Kptn"/>
</dbReference>
<dbReference type="Proteomes" id="UP000283509">
    <property type="component" value="Unassembled WGS sequence"/>
</dbReference>
<evidence type="ECO:0000256" key="1">
    <source>
        <dbReference type="SAM" id="MobiDB-lite"/>
    </source>
</evidence>
<dbReference type="SUPFAM" id="SSF69318">
    <property type="entry name" value="Integrin alpha N-terminal domain"/>
    <property type="match status" value="1"/>
</dbReference>
<dbReference type="GO" id="GO:0007015">
    <property type="term" value="P:actin filament organization"/>
    <property type="evidence" value="ECO:0007669"/>
    <property type="project" value="InterPro"/>
</dbReference>
<gene>
    <name evidence="2" type="ORF">C7M84_024597</name>
</gene>
<reference evidence="2 3" key="1">
    <citation type="submission" date="2018-04" db="EMBL/GenBank/DDBJ databases">
        <authorList>
            <person name="Zhang X."/>
            <person name="Yuan J."/>
            <person name="Li F."/>
            <person name="Xiang J."/>
        </authorList>
    </citation>
    <scope>NUCLEOTIDE SEQUENCE [LARGE SCALE GENOMIC DNA]</scope>
    <source>
        <tissue evidence="2">Muscle</tissue>
    </source>
</reference>
<dbReference type="GO" id="GO:0051015">
    <property type="term" value="F:actin filament binding"/>
    <property type="evidence" value="ECO:0007669"/>
    <property type="project" value="TreeGrafter"/>
</dbReference>
<evidence type="ECO:0000313" key="2">
    <source>
        <dbReference type="EMBL" id="ROT82233.1"/>
    </source>
</evidence>
<sequence>MTCLIISTKQLLHDERAPEAGARVGRGPAAPTGPLSPAPEILGHECRVSSALLSGLLPSQGNVYTLTPLTDAKGFTKILVASLQRKVYCLEYTHGRPCMRDVPFTYIPGGAEIVSIDAVNRSIIQEDFIIGITIIKKDDTTGQQSHFFNIYSDWDLNSDSALDVVSQNCLPLELDFVPYHLYHTKTLGKNGWETVWLLSGSDCTIHLYQSDDESHSYQEVEGSQSFPEFKFVDGITLWMDISYTQESKRRVTVTCGEGGNVHMFHVNAENTPEVISSRCILWDYPVSSAKVFSSANFLRTPFFLEDILRLQKQESPRNEDELSIVVGTTLESCFVYRDFAKAQKGFRLPESDANDAVTCCIVCDIDQDGINEILMGTYGQVVLVYKWIQKTSEWILYHTVSLPCPVLSLAYCDVMGDDHSFLCSSRFLRPSTRPTSPTFREFIAGTTVANNPFSETCVQFHSSVLAPSPTFSSSIFPWSHADYIDWSSSSWLFRPHVL</sequence>
<dbReference type="GO" id="GO:0015629">
    <property type="term" value="C:actin cytoskeleton"/>
    <property type="evidence" value="ECO:0007669"/>
    <property type="project" value="InterPro"/>
</dbReference>
<accession>A0A3R7SYT9</accession>
<dbReference type="GO" id="GO:0030027">
    <property type="term" value="C:lamellipodium"/>
    <property type="evidence" value="ECO:0007669"/>
    <property type="project" value="TreeGrafter"/>
</dbReference>
<protein>
    <submittedName>
        <fullName evidence="2">Kaptin</fullName>
    </submittedName>
</protein>
<name>A0A3R7SYT9_PENVA</name>
<evidence type="ECO:0000313" key="3">
    <source>
        <dbReference type="Proteomes" id="UP000283509"/>
    </source>
</evidence>
<dbReference type="AlphaFoldDB" id="A0A3R7SYT9"/>
<dbReference type="InterPro" id="IPR028994">
    <property type="entry name" value="Integrin_alpha_N"/>
</dbReference>
<organism evidence="2 3">
    <name type="scientific">Penaeus vannamei</name>
    <name type="common">Whiteleg shrimp</name>
    <name type="synonym">Litopenaeus vannamei</name>
    <dbReference type="NCBI Taxonomy" id="6689"/>
    <lineage>
        <taxon>Eukaryota</taxon>
        <taxon>Metazoa</taxon>
        <taxon>Ecdysozoa</taxon>
        <taxon>Arthropoda</taxon>
        <taxon>Crustacea</taxon>
        <taxon>Multicrustacea</taxon>
        <taxon>Malacostraca</taxon>
        <taxon>Eumalacostraca</taxon>
        <taxon>Eucarida</taxon>
        <taxon>Decapoda</taxon>
        <taxon>Dendrobranchiata</taxon>
        <taxon>Penaeoidea</taxon>
        <taxon>Penaeidae</taxon>
        <taxon>Penaeus</taxon>
    </lineage>
</organism>
<dbReference type="OrthoDB" id="10267127at2759"/>
<dbReference type="EMBL" id="QCYY01000855">
    <property type="protein sequence ID" value="ROT82233.1"/>
    <property type="molecule type" value="Genomic_DNA"/>
</dbReference>
<dbReference type="STRING" id="6689.A0A3R7SYT9"/>
<dbReference type="GO" id="GO:1904262">
    <property type="term" value="P:negative regulation of TORC1 signaling"/>
    <property type="evidence" value="ECO:0007669"/>
    <property type="project" value="TreeGrafter"/>
</dbReference>
<keyword evidence="3" id="KW-1185">Reference proteome</keyword>
<dbReference type="GO" id="GO:0034198">
    <property type="term" value="P:cellular response to amino acid starvation"/>
    <property type="evidence" value="ECO:0007669"/>
    <property type="project" value="TreeGrafter"/>
</dbReference>
<feature type="region of interest" description="Disordered" evidence="1">
    <location>
        <begin position="16"/>
        <end position="36"/>
    </location>
</feature>
<comment type="caution">
    <text evidence="2">The sequence shown here is derived from an EMBL/GenBank/DDBJ whole genome shotgun (WGS) entry which is preliminary data.</text>
</comment>
<feature type="compositionally biased region" description="Low complexity" evidence="1">
    <location>
        <begin position="19"/>
        <end position="33"/>
    </location>
</feature>